<sequence length="91" mass="9641">MNSTTTKIVHRLRQARVVILRAQLAVTGAQLLFWVALIGVLVGLGTRVLGRRRHARANAVASTTPVTGFPASTDQEGAVEPTDLGKAAPSR</sequence>
<keyword evidence="2" id="KW-0812">Transmembrane</keyword>
<dbReference type="AlphaFoldDB" id="A0A1Z4ELE4"/>
<proteinExistence type="predicted"/>
<keyword evidence="2" id="KW-1133">Transmembrane helix</keyword>
<dbReference type="KEGG" id="mshg:MSG_03610"/>
<evidence type="ECO:0000313" key="4">
    <source>
        <dbReference type="Proteomes" id="UP000217736"/>
    </source>
</evidence>
<evidence type="ECO:0000256" key="2">
    <source>
        <dbReference type="SAM" id="Phobius"/>
    </source>
</evidence>
<dbReference type="Proteomes" id="UP000217736">
    <property type="component" value="Chromosome"/>
</dbReference>
<dbReference type="RefSeq" id="WP_096441682.1">
    <property type="nucleotide sequence ID" value="NZ_AP018164.1"/>
</dbReference>
<feature type="compositionally biased region" description="Polar residues" evidence="1">
    <location>
        <begin position="62"/>
        <end position="75"/>
    </location>
</feature>
<evidence type="ECO:0000313" key="3">
    <source>
        <dbReference type="EMBL" id="BAX93740.1"/>
    </source>
</evidence>
<feature type="region of interest" description="Disordered" evidence="1">
    <location>
        <begin position="62"/>
        <end position="91"/>
    </location>
</feature>
<name>A0A1Z4ELE4_9MYCO</name>
<organism evidence="3 4">
    <name type="scientific">Mycobacterium shigaense</name>
    <dbReference type="NCBI Taxonomy" id="722731"/>
    <lineage>
        <taxon>Bacteria</taxon>
        <taxon>Bacillati</taxon>
        <taxon>Actinomycetota</taxon>
        <taxon>Actinomycetes</taxon>
        <taxon>Mycobacteriales</taxon>
        <taxon>Mycobacteriaceae</taxon>
        <taxon>Mycobacterium</taxon>
        <taxon>Mycobacterium simiae complex</taxon>
    </lineage>
</organism>
<feature type="transmembrane region" description="Helical" evidence="2">
    <location>
        <begin position="31"/>
        <end position="49"/>
    </location>
</feature>
<protein>
    <submittedName>
        <fullName evidence="3">Uncharacterized protein</fullName>
    </submittedName>
</protein>
<gene>
    <name evidence="3" type="ORF">MSG_03610</name>
</gene>
<accession>A0A1Z4ELE4</accession>
<keyword evidence="2" id="KW-0472">Membrane</keyword>
<dbReference type="EMBL" id="AP018164">
    <property type="protein sequence ID" value="BAX93740.1"/>
    <property type="molecule type" value="Genomic_DNA"/>
</dbReference>
<evidence type="ECO:0000256" key="1">
    <source>
        <dbReference type="SAM" id="MobiDB-lite"/>
    </source>
</evidence>
<dbReference type="OrthoDB" id="4753766at2"/>
<keyword evidence="4" id="KW-1185">Reference proteome</keyword>
<reference evidence="4" key="1">
    <citation type="submission" date="2017-06" db="EMBL/GenBank/DDBJ databases">
        <title>Complete Genome Sequence of Mycobacterium shigaense.</title>
        <authorList>
            <person name="Fukano H."/>
            <person name="Yoshida M."/>
            <person name="Kazumi Y."/>
            <person name="Ogura Y."/>
            <person name="Mitarai S."/>
            <person name="Hayashi T."/>
            <person name="Hoshino Y."/>
        </authorList>
    </citation>
    <scope>NUCLEOTIDE SEQUENCE [LARGE SCALE GENOMIC DNA]</scope>
    <source>
        <strain evidence="4">UN-152</strain>
    </source>
</reference>